<dbReference type="AlphaFoldDB" id="A0AAV4VM54"/>
<keyword evidence="2" id="KW-1185">Reference proteome</keyword>
<reference evidence="1 2" key="1">
    <citation type="submission" date="2021-06" db="EMBL/GenBank/DDBJ databases">
        <title>Caerostris extrusa draft genome.</title>
        <authorList>
            <person name="Kono N."/>
            <person name="Arakawa K."/>
        </authorList>
    </citation>
    <scope>NUCLEOTIDE SEQUENCE [LARGE SCALE GENOMIC DNA]</scope>
</reference>
<evidence type="ECO:0000313" key="1">
    <source>
        <dbReference type="EMBL" id="GIY71425.1"/>
    </source>
</evidence>
<protein>
    <submittedName>
        <fullName evidence="1">Uncharacterized protein</fullName>
    </submittedName>
</protein>
<accession>A0AAV4VM54</accession>
<dbReference type="Proteomes" id="UP001054945">
    <property type="component" value="Unassembled WGS sequence"/>
</dbReference>
<name>A0AAV4VM54_CAEEX</name>
<organism evidence="1 2">
    <name type="scientific">Caerostris extrusa</name>
    <name type="common">Bark spider</name>
    <name type="synonym">Caerostris bankana</name>
    <dbReference type="NCBI Taxonomy" id="172846"/>
    <lineage>
        <taxon>Eukaryota</taxon>
        <taxon>Metazoa</taxon>
        <taxon>Ecdysozoa</taxon>
        <taxon>Arthropoda</taxon>
        <taxon>Chelicerata</taxon>
        <taxon>Arachnida</taxon>
        <taxon>Araneae</taxon>
        <taxon>Araneomorphae</taxon>
        <taxon>Entelegynae</taxon>
        <taxon>Araneoidea</taxon>
        <taxon>Araneidae</taxon>
        <taxon>Caerostris</taxon>
    </lineage>
</organism>
<gene>
    <name evidence="1" type="ORF">CEXT_286461</name>
</gene>
<evidence type="ECO:0000313" key="2">
    <source>
        <dbReference type="Proteomes" id="UP001054945"/>
    </source>
</evidence>
<comment type="caution">
    <text evidence="1">The sequence shown here is derived from an EMBL/GenBank/DDBJ whole genome shotgun (WGS) entry which is preliminary data.</text>
</comment>
<proteinExistence type="predicted"/>
<dbReference type="EMBL" id="BPLR01014806">
    <property type="protein sequence ID" value="GIY71425.1"/>
    <property type="molecule type" value="Genomic_DNA"/>
</dbReference>
<sequence length="103" mass="12101">MVNCAEVAIKRTNLMYWLSKNIMHTGGKTDLLRTWELSIYKPSIGLLRPRAYYHQKITLSLSGQKWNKPIEIPLVITLWDSSEKELQIVITICIWTNKYKNHI</sequence>